<proteinExistence type="predicted"/>
<evidence type="ECO:0000313" key="2">
    <source>
        <dbReference type="EMBL" id="MDV2686160.1"/>
    </source>
</evidence>
<feature type="transmembrane region" description="Helical" evidence="1">
    <location>
        <begin position="7"/>
        <end position="31"/>
    </location>
</feature>
<dbReference type="EMBL" id="JAWJBA010000006">
    <property type="protein sequence ID" value="MDV2686160.1"/>
    <property type="molecule type" value="Genomic_DNA"/>
</dbReference>
<name>A0ABU3XE34_9BACI</name>
<keyword evidence="1" id="KW-0472">Membrane</keyword>
<keyword evidence="3" id="KW-1185">Reference proteome</keyword>
<dbReference type="InterPro" id="IPR016174">
    <property type="entry name" value="Di-haem_cyt_TM"/>
</dbReference>
<accession>A0ABU3XE34</accession>
<feature type="transmembrane region" description="Helical" evidence="1">
    <location>
        <begin position="51"/>
        <end position="68"/>
    </location>
</feature>
<dbReference type="RefSeq" id="WP_317123327.1">
    <property type="nucleotide sequence ID" value="NZ_JAWJBA010000006.1"/>
</dbReference>
<dbReference type="SUPFAM" id="SSF81342">
    <property type="entry name" value="Transmembrane di-heme cytochromes"/>
    <property type="match status" value="1"/>
</dbReference>
<protein>
    <submittedName>
        <fullName evidence="2">Uncharacterized protein</fullName>
    </submittedName>
</protein>
<keyword evidence="1" id="KW-0812">Transmembrane</keyword>
<reference evidence="2 3" key="1">
    <citation type="submission" date="2023-10" db="EMBL/GenBank/DDBJ databases">
        <title>Screening of Alkalihalobacillus lindianensis BZ-TG-R113 and Its Alleviation of Salt Stress on Rapeseed Growth.</title>
        <authorList>
            <person name="Zhao B."/>
            <person name="Guo T."/>
        </authorList>
    </citation>
    <scope>NUCLEOTIDE SEQUENCE [LARGE SCALE GENOMIC DNA]</scope>
    <source>
        <strain evidence="2 3">BZ-TG-R113</strain>
    </source>
</reference>
<evidence type="ECO:0000256" key="1">
    <source>
        <dbReference type="SAM" id="Phobius"/>
    </source>
</evidence>
<evidence type="ECO:0000313" key="3">
    <source>
        <dbReference type="Proteomes" id="UP001287282"/>
    </source>
</evidence>
<keyword evidence="1" id="KW-1133">Transmembrane helix</keyword>
<dbReference type="Proteomes" id="UP001287282">
    <property type="component" value="Unassembled WGS sequence"/>
</dbReference>
<sequence>MKKYTVFIFSFVLLFIVLQILSGWLLTAFYTPDFSLKNIGVSQEVRFGQTSIIPLLATLSIATLAYFLSQKLFVTSKK</sequence>
<comment type="caution">
    <text evidence="2">The sequence shown here is derived from an EMBL/GenBank/DDBJ whole genome shotgun (WGS) entry which is preliminary data.</text>
</comment>
<organism evidence="2 3">
    <name type="scientific">Alkalihalophilus lindianensis</name>
    <dbReference type="NCBI Taxonomy" id="1630542"/>
    <lineage>
        <taxon>Bacteria</taxon>
        <taxon>Bacillati</taxon>
        <taxon>Bacillota</taxon>
        <taxon>Bacilli</taxon>
        <taxon>Bacillales</taxon>
        <taxon>Bacillaceae</taxon>
        <taxon>Alkalihalophilus</taxon>
    </lineage>
</organism>
<gene>
    <name evidence="2" type="ORF">RYX56_17460</name>
</gene>